<keyword evidence="2" id="KW-0732">Signal</keyword>
<name>A0A7W5ZXP5_9SPHN</name>
<proteinExistence type="predicted"/>
<sequence>MMRKAAALAVVVSAATLLSACGGGGGSLLNRDRPDEMAVTRAAPLVVPPDFSLTPPNPGAPRPQDSETGRQALDALFGGPSARSGVETDTLNRAGTAAASIRSTVGDPGTQTVAKGQMVRDILAAPEGDGQAASASIPG</sequence>
<dbReference type="Proteomes" id="UP000562395">
    <property type="component" value="Unassembled WGS sequence"/>
</dbReference>
<feature type="chain" id="PRO_5031301120" description="DUF3035 domain-containing protein" evidence="2">
    <location>
        <begin position="21"/>
        <end position="139"/>
    </location>
</feature>
<evidence type="ECO:0008006" key="5">
    <source>
        <dbReference type="Google" id="ProtNLM"/>
    </source>
</evidence>
<dbReference type="Pfam" id="PF11233">
    <property type="entry name" value="DUF3035"/>
    <property type="match status" value="1"/>
</dbReference>
<dbReference type="InterPro" id="IPR021395">
    <property type="entry name" value="DUF3035"/>
</dbReference>
<evidence type="ECO:0000256" key="2">
    <source>
        <dbReference type="SAM" id="SignalP"/>
    </source>
</evidence>
<dbReference type="AlphaFoldDB" id="A0A7W5ZXP5"/>
<gene>
    <name evidence="3" type="ORF">GGQ88_001338</name>
</gene>
<protein>
    <recommendedName>
        <fullName evidence="5">DUF3035 domain-containing protein</fullName>
    </recommendedName>
</protein>
<reference evidence="3 4" key="1">
    <citation type="submission" date="2020-08" db="EMBL/GenBank/DDBJ databases">
        <title>Genomic Encyclopedia of Type Strains, Phase IV (KMG-IV): sequencing the most valuable type-strain genomes for metagenomic binning, comparative biology and taxonomic classification.</title>
        <authorList>
            <person name="Goeker M."/>
        </authorList>
    </citation>
    <scope>NUCLEOTIDE SEQUENCE [LARGE SCALE GENOMIC DNA]</scope>
    <source>
        <strain evidence="3 4">DSM 14552</strain>
    </source>
</reference>
<dbReference type="PROSITE" id="PS51257">
    <property type="entry name" value="PROKAR_LIPOPROTEIN"/>
    <property type="match status" value="1"/>
</dbReference>
<evidence type="ECO:0000313" key="4">
    <source>
        <dbReference type="Proteomes" id="UP000562395"/>
    </source>
</evidence>
<evidence type="ECO:0000313" key="3">
    <source>
        <dbReference type="EMBL" id="MBB3860077.1"/>
    </source>
</evidence>
<organism evidence="3 4">
    <name type="scientific">Novosphingobium hassiacum</name>
    <dbReference type="NCBI Taxonomy" id="173676"/>
    <lineage>
        <taxon>Bacteria</taxon>
        <taxon>Pseudomonadati</taxon>
        <taxon>Pseudomonadota</taxon>
        <taxon>Alphaproteobacteria</taxon>
        <taxon>Sphingomonadales</taxon>
        <taxon>Sphingomonadaceae</taxon>
        <taxon>Novosphingobium</taxon>
    </lineage>
</organism>
<comment type="caution">
    <text evidence="3">The sequence shown here is derived from an EMBL/GenBank/DDBJ whole genome shotgun (WGS) entry which is preliminary data.</text>
</comment>
<feature type="region of interest" description="Disordered" evidence="1">
    <location>
        <begin position="47"/>
        <end position="87"/>
    </location>
</feature>
<keyword evidence="4" id="KW-1185">Reference proteome</keyword>
<evidence type="ECO:0000256" key="1">
    <source>
        <dbReference type="SAM" id="MobiDB-lite"/>
    </source>
</evidence>
<feature type="signal peptide" evidence="2">
    <location>
        <begin position="1"/>
        <end position="20"/>
    </location>
</feature>
<accession>A0A7W5ZXP5</accession>
<dbReference type="EMBL" id="JACICY010000002">
    <property type="protein sequence ID" value="MBB3860077.1"/>
    <property type="molecule type" value="Genomic_DNA"/>
</dbReference>